<accession>A0A3G1KYQ7</accession>
<organism evidence="4 5">
    <name type="scientific">Formimonas warabiya</name>
    <dbReference type="NCBI Taxonomy" id="1761012"/>
    <lineage>
        <taxon>Bacteria</taxon>
        <taxon>Bacillati</taxon>
        <taxon>Bacillota</taxon>
        <taxon>Clostridia</taxon>
        <taxon>Eubacteriales</taxon>
        <taxon>Peptococcaceae</taxon>
        <taxon>Candidatus Formimonas</taxon>
    </lineage>
</organism>
<comment type="similarity">
    <text evidence="1">Belongs to the trimethylamine methyltransferase family.</text>
</comment>
<evidence type="ECO:0000256" key="1">
    <source>
        <dbReference type="ARBA" id="ARBA00007137"/>
    </source>
</evidence>
<dbReference type="InterPro" id="IPR038601">
    <property type="entry name" value="MttB-like_sf"/>
</dbReference>
<dbReference type="EMBL" id="CP017634">
    <property type="protein sequence ID" value="ATW27643.1"/>
    <property type="molecule type" value="Genomic_DNA"/>
</dbReference>
<reference evidence="4 5" key="1">
    <citation type="submission" date="2016-10" db="EMBL/GenBank/DDBJ databases">
        <title>Complete Genome Sequence of Peptococcaceae strain DCMF.</title>
        <authorList>
            <person name="Edwards R.J."/>
            <person name="Holland S.I."/>
            <person name="Deshpande N.P."/>
            <person name="Wong Y.K."/>
            <person name="Ertan H."/>
            <person name="Manefield M."/>
            <person name="Russell T.L."/>
            <person name="Lee M.J."/>
        </authorList>
    </citation>
    <scope>NUCLEOTIDE SEQUENCE [LARGE SCALE GENOMIC DNA]</scope>
    <source>
        <strain evidence="4 5">DCMF</strain>
    </source>
</reference>
<dbReference type="GO" id="GO:0008168">
    <property type="term" value="F:methyltransferase activity"/>
    <property type="evidence" value="ECO:0007669"/>
    <property type="project" value="UniProtKB-KW"/>
</dbReference>
<sequence length="499" mass="54682">MNSNNKVYRATGGKRGKNMIKSIQGRTPWEFMTRKDVERIHETSLDILSKTGIVMPLENRRLAQLQEYGVKVDRDKNRLYFPAQVVESALKKAPTSYVLCARNPDYDLPLDGAHGYLSTDGSATQIVDLTSGAIRKSTKNDLREITRIADHLPEISFLWPSVSAQDCLPKVQPLHELEAVLANTEKHVQAMTAVEPLHARGTVDIAVLLAGGKESLKQRPIISNFQCSLSPLSYDGKALEAALIFAEAGVPVGFVTMQIGCSTAPATLAGNLALGNAEILAGITLVELCYPGTPTFYGCCATMMELKRGGVTCGGPEDLLLQSLAAQMARYYRIPASIGTFCTSSKSNDWQAGMENGFSSMVSVFSQADLMSGAGLICAAKVFSIEQMILDCATYDILWHVAKGIEVNEETLAYPVIQKVGPRNHFMTEEHTLHHLDQVWMSAMINRDSYFDWEQSGKPSPQNLARKKAREILSGPGPDPGKYADEIQKIIASYENTKE</sequence>
<dbReference type="Pfam" id="PF06253">
    <property type="entry name" value="MTTB"/>
    <property type="match status" value="1"/>
</dbReference>
<gene>
    <name evidence="4" type="ORF">DCMF_25375</name>
</gene>
<dbReference type="GO" id="GO:0032259">
    <property type="term" value="P:methylation"/>
    <property type="evidence" value="ECO:0007669"/>
    <property type="project" value="UniProtKB-KW"/>
</dbReference>
<evidence type="ECO:0000256" key="3">
    <source>
        <dbReference type="ARBA" id="ARBA00022679"/>
    </source>
</evidence>
<keyword evidence="5" id="KW-1185">Reference proteome</keyword>
<keyword evidence="3" id="KW-0808">Transferase</keyword>
<dbReference type="AlphaFoldDB" id="A0A3G1KYQ7"/>
<proteinExistence type="inferred from homology"/>
<dbReference type="Gene3D" id="3.20.20.480">
    <property type="entry name" value="Trimethylamine methyltransferase-like"/>
    <property type="match status" value="1"/>
</dbReference>
<evidence type="ECO:0000313" key="5">
    <source>
        <dbReference type="Proteomes" id="UP000323521"/>
    </source>
</evidence>
<dbReference type="GO" id="GO:0015948">
    <property type="term" value="P:methanogenesis"/>
    <property type="evidence" value="ECO:0007669"/>
    <property type="project" value="InterPro"/>
</dbReference>
<dbReference type="InterPro" id="IPR010426">
    <property type="entry name" value="MTTB_MeTrfase"/>
</dbReference>
<keyword evidence="2" id="KW-0489">Methyltransferase</keyword>
<evidence type="ECO:0008006" key="6">
    <source>
        <dbReference type="Google" id="ProtNLM"/>
    </source>
</evidence>
<dbReference type="OrthoDB" id="5418352at2"/>
<evidence type="ECO:0000256" key="2">
    <source>
        <dbReference type="ARBA" id="ARBA00022603"/>
    </source>
</evidence>
<name>A0A3G1KYQ7_FORW1</name>
<dbReference type="Proteomes" id="UP000323521">
    <property type="component" value="Chromosome"/>
</dbReference>
<protein>
    <recommendedName>
        <fullName evidence="6">Trimethylamine methyltransferase</fullName>
    </recommendedName>
</protein>
<evidence type="ECO:0000313" key="4">
    <source>
        <dbReference type="EMBL" id="ATW27643.1"/>
    </source>
</evidence>
<dbReference type="KEGG" id="fwa:DCMF_25375"/>